<evidence type="ECO:0000259" key="1">
    <source>
        <dbReference type="PROSITE" id="PS51335"/>
    </source>
</evidence>
<reference evidence="3" key="1">
    <citation type="journal article" date="2018" name="Nat. Microbiol.">
        <title>Leveraging single-cell genomics to expand the fungal tree of life.</title>
        <authorList>
            <person name="Ahrendt S.R."/>
            <person name="Quandt C.A."/>
            <person name="Ciobanu D."/>
            <person name="Clum A."/>
            <person name="Salamov A."/>
            <person name="Andreopoulos B."/>
            <person name="Cheng J.F."/>
            <person name="Woyke T."/>
            <person name="Pelin A."/>
            <person name="Henrissat B."/>
            <person name="Reynolds N.K."/>
            <person name="Benny G.L."/>
            <person name="Smith M.E."/>
            <person name="James T.Y."/>
            <person name="Grigoriev I.V."/>
        </authorList>
    </citation>
    <scope>NUCLEOTIDE SEQUENCE [LARGE SCALE GENOMIC DNA]</scope>
    <source>
        <strain evidence="3">ATCC 52028</strain>
    </source>
</reference>
<feature type="domain" description="ELMO" evidence="1">
    <location>
        <begin position="4"/>
        <end position="154"/>
    </location>
</feature>
<evidence type="ECO:0000313" key="3">
    <source>
        <dbReference type="Proteomes" id="UP000274922"/>
    </source>
</evidence>
<dbReference type="PANTHER" id="PTHR12771:SF51">
    <property type="entry name" value="LD01482P"/>
    <property type="match status" value="1"/>
</dbReference>
<evidence type="ECO:0000313" key="2">
    <source>
        <dbReference type="EMBL" id="RKP03251.1"/>
    </source>
</evidence>
<accession>A0A4P9XDN6</accession>
<dbReference type="PANTHER" id="PTHR12771">
    <property type="entry name" value="ENGULFMENT AND CELL MOTILITY"/>
    <property type="match status" value="1"/>
</dbReference>
<proteinExistence type="predicted"/>
<dbReference type="Pfam" id="PF04727">
    <property type="entry name" value="ELMO_CED12"/>
    <property type="match status" value="1"/>
</dbReference>
<gene>
    <name evidence="2" type="ORF">CXG81DRAFT_9827</name>
</gene>
<protein>
    <recommendedName>
        <fullName evidence="1">ELMO domain-containing protein</fullName>
    </recommendedName>
</protein>
<dbReference type="OrthoDB" id="67155at2759"/>
<feature type="non-terminal residue" evidence="2">
    <location>
        <position position="154"/>
    </location>
</feature>
<dbReference type="AlphaFoldDB" id="A0A4P9XDN6"/>
<sequence length="154" mass="18051">MNRAHERRLLELWGLMMPGRPLTGRVSAMWRAIGFQGHDPATDFRGMGLLGLDQLHYLAQTYPVHAHAVLRISQHETAWFPFAITGINVTAFCLTLMRQRELQSWFLTLGLHPSTFHEFYCVTFWQFAQFWSHGLERLTPMDFGRVFLQFQQRV</sequence>
<dbReference type="InterPro" id="IPR050868">
    <property type="entry name" value="ELMO_domain-containing"/>
</dbReference>
<dbReference type="STRING" id="1555241.A0A4P9XDN6"/>
<dbReference type="InterPro" id="IPR006816">
    <property type="entry name" value="ELMO_dom"/>
</dbReference>
<organism evidence="2 3">
    <name type="scientific">Caulochytrium protostelioides</name>
    <dbReference type="NCBI Taxonomy" id="1555241"/>
    <lineage>
        <taxon>Eukaryota</taxon>
        <taxon>Fungi</taxon>
        <taxon>Fungi incertae sedis</taxon>
        <taxon>Chytridiomycota</taxon>
        <taxon>Chytridiomycota incertae sedis</taxon>
        <taxon>Chytridiomycetes</taxon>
        <taxon>Caulochytriales</taxon>
        <taxon>Caulochytriaceae</taxon>
        <taxon>Caulochytrium</taxon>
    </lineage>
</organism>
<dbReference type="PROSITE" id="PS51335">
    <property type="entry name" value="ELMO"/>
    <property type="match status" value="1"/>
</dbReference>
<keyword evidence="3" id="KW-1185">Reference proteome</keyword>
<dbReference type="Proteomes" id="UP000274922">
    <property type="component" value="Unassembled WGS sequence"/>
</dbReference>
<name>A0A4P9XDN6_9FUNG</name>
<dbReference type="EMBL" id="ML014126">
    <property type="protein sequence ID" value="RKP03251.1"/>
    <property type="molecule type" value="Genomic_DNA"/>
</dbReference>